<dbReference type="PANTHER" id="PTHR10622:SF10">
    <property type="entry name" value="HET DOMAIN-CONTAINING PROTEIN"/>
    <property type="match status" value="1"/>
</dbReference>
<evidence type="ECO:0000259" key="1">
    <source>
        <dbReference type="Pfam" id="PF06985"/>
    </source>
</evidence>
<protein>
    <submittedName>
        <fullName evidence="3">HET-domain-containing protein</fullName>
    </submittedName>
</protein>
<organism evidence="3 4">
    <name type="scientific">Glonium stellatum</name>
    <dbReference type="NCBI Taxonomy" id="574774"/>
    <lineage>
        <taxon>Eukaryota</taxon>
        <taxon>Fungi</taxon>
        <taxon>Dikarya</taxon>
        <taxon>Ascomycota</taxon>
        <taxon>Pezizomycotina</taxon>
        <taxon>Dothideomycetes</taxon>
        <taxon>Pleosporomycetidae</taxon>
        <taxon>Gloniales</taxon>
        <taxon>Gloniaceae</taxon>
        <taxon>Glonium</taxon>
    </lineage>
</organism>
<evidence type="ECO:0000259" key="2">
    <source>
        <dbReference type="Pfam" id="PF26640"/>
    </source>
</evidence>
<gene>
    <name evidence="3" type="ORF">AOQ84DRAFT_408461</name>
</gene>
<keyword evidence="4" id="KW-1185">Reference proteome</keyword>
<name>A0A8E2EZL1_9PEZI</name>
<dbReference type="Pfam" id="PF26640">
    <property type="entry name" value="DUF8212"/>
    <property type="match status" value="1"/>
</dbReference>
<dbReference type="PANTHER" id="PTHR10622">
    <property type="entry name" value="HET DOMAIN-CONTAINING PROTEIN"/>
    <property type="match status" value="1"/>
</dbReference>
<dbReference type="EMBL" id="KV749813">
    <property type="protein sequence ID" value="OCL07686.1"/>
    <property type="molecule type" value="Genomic_DNA"/>
</dbReference>
<proteinExistence type="predicted"/>
<dbReference type="InterPro" id="IPR010730">
    <property type="entry name" value="HET"/>
</dbReference>
<sequence length="258" mass="30263">MRLLNINTFQLETYNDEQLIPIYAILSHTWGEEEVLFKDIHNDPIKEEFQQLQRFCNEARNFGVSHVWIDTCCINKESSSELSEALNSMFSWYRNARLCIAYLSDVFTVNQSIDHSRWFTRGWTLQELIVPTEIWFYTREWKFIGIRSTLADQIMQLTGVNKRVLEKDGAKTLPDFSVAIRLSWAASRKTTRPEDRAYSLMGLFGVNIPTIYGEGIEAAFFRLQMEIYKTVPDHSILAWGDVIYSSWEKDHLKPEIRE</sequence>
<feature type="domain" description="Heterokaryon incompatibility" evidence="1">
    <location>
        <begin position="23"/>
        <end position="105"/>
    </location>
</feature>
<dbReference type="AlphaFoldDB" id="A0A8E2EZL1"/>
<feature type="domain" description="DUF8212" evidence="2">
    <location>
        <begin position="219"/>
        <end position="246"/>
    </location>
</feature>
<evidence type="ECO:0000313" key="3">
    <source>
        <dbReference type="EMBL" id="OCL07686.1"/>
    </source>
</evidence>
<dbReference type="OrthoDB" id="20872at2759"/>
<dbReference type="InterPro" id="IPR058525">
    <property type="entry name" value="DUF8212"/>
</dbReference>
<dbReference type="Pfam" id="PF06985">
    <property type="entry name" value="HET"/>
    <property type="match status" value="1"/>
</dbReference>
<evidence type="ECO:0000313" key="4">
    <source>
        <dbReference type="Proteomes" id="UP000250140"/>
    </source>
</evidence>
<dbReference type="Proteomes" id="UP000250140">
    <property type="component" value="Unassembled WGS sequence"/>
</dbReference>
<reference evidence="3 4" key="1">
    <citation type="journal article" date="2016" name="Nat. Commun.">
        <title>Ectomycorrhizal ecology is imprinted in the genome of the dominant symbiotic fungus Cenococcum geophilum.</title>
        <authorList>
            <consortium name="DOE Joint Genome Institute"/>
            <person name="Peter M."/>
            <person name="Kohler A."/>
            <person name="Ohm R.A."/>
            <person name="Kuo A."/>
            <person name="Krutzmann J."/>
            <person name="Morin E."/>
            <person name="Arend M."/>
            <person name="Barry K.W."/>
            <person name="Binder M."/>
            <person name="Choi C."/>
            <person name="Clum A."/>
            <person name="Copeland A."/>
            <person name="Grisel N."/>
            <person name="Haridas S."/>
            <person name="Kipfer T."/>
            <person name="LaButti K."/>
            <person name="Lindquist E."/>
            <person name="Lipzen A."/>
            <person name="Maire R."/>
            <person name="Meier B."/>
            <person name="Mihaltcheva S."/>
            <person name="Molinier V."/>
            <person name="Murat C."/>
            <person name="Poggeler S."/>
            <person name="Quandt C.A."/>
            <person name="Sperisen C."/>
            <person name="Tritt A."/>
            <person name="Tisserant E."/>
            <person name="Crous P.W."/>
            <person name="Henrissat B."/>
            <person name="Nehls U."/>
            <person name="Egli S."/>
            <person name="Spatafora J.W."/>
            <person name="Grigoriev I.V."/>
            <person name="Martin F.M."/>
        </authorList>
    </citation>
    <scope>NUCLEOTIDE SEQUENCE [LARGE SCALE GENOMIC DNA]</scope>
    <source>
        <strain evidence="3 4">CBS 207.34</strain>
    </source>
</reference>
<accession>A0A8E2EZL1</accession>